<evidence type="ECO:0000313" key="5">
    <source>
        <dbReference type="Proteomes" id="UP000054481"/>
    </source>
</evidence>
<dbReference type="PROSITE" id="PS51253">
    <property type="entry name" value="HTH_CENPB"/>
    <property type="match status" value="1"/>
</dbReference>
<name>A0A0F7ZIN4_9HYPO</name>
<feature type="compositionally biased region" description="Basic residues" evidence="2">
    <location>
        <begin position="274"/>
        <end position="287"/>
    </location>
</feature>
<dbReference type="AlphaFoldDB" id="A0A0F7ZIN4"/>
<dbReference type="GO" id="GO:0003677">
    <property type="term" value="F:DNA binding"/>
    <property type="evidence" value="ECO:0007669"/>
    <property type="project" value="UniProtKB-KW"/>
</dbReference>
<reference evidence="4 5" key="1">
    <citation type="journal article" date="2014" name="Genome Biol. Evol.">
        <title>Comparative genomics and transcriptomics analyses reveal divergent lifestyle features of nematode endoparasitic fungus Hirsutella minnesotensis.</title>
        <authorList>
            <person name="Lai Y."/>
            <person name="Liu K."/>
            <person name="Zhang X."/>
            <person name="Zhang X."/>
            <person name="Li K."/>
            <person name="Wang N."/>
            <person name="Shu C."/>
            <person name="Wu Y."/>
            <person name="Wang C."/>
            <person name="Bushley K.E."/>
            <person name="Xiang M."/>
            <person name="Liu X."/>
        </authorList>
    </citation>
    <scope>NUCLEOTIDE SEQUENCE [LARGE SCALE GENOMIC DNA]</scope>
    <source>
        <strain evidence="4 5">3608</strain>
    </source>
</reference>
<evidence type="ECO:0000313" key="4">
    <source>
        <dbReference type="EMBL" id="KJZ68730.1"/>
    </source>
</evidence>
<evidence type="ECO:0000256" key="2">
    <source>
        <dbReference type="SAM" id="MobiDB-lite"/>
    </source>
</evidence>
<dbReference type="Proteomes" id="UP000054481">
    <property type="component" value="Unassembled WGS sequence"/>
</dbReference>
<protein>
    <recommendedName>
        <fullName evidence="3">HTH CENPB-type domain-containing protein</fullName>
    </recommendedName>
</protein>
<sequence length="287" mass="32596">MAYTESELKAARAVLQSRDTLNQRPRRVAARAATKPLSIRAAAALFNVGRNKVHRAIKAIQNPPAPRGRRPIFNDEEDEALVAYVDWMQKGGFPATKPQLEAAANALRRRRDPQAPPVSRMWYSRWLRDHPQFRSSYVKAVERARKSFQSTKTEAVERFFGKLGKIVSRYNIGASECWNEDECGVRIGSLRERILVLVTRTTRHQRPEAIEPGDRESCTVVAAVNAAGEAMPPWIVFKVFPSESWAEVEASGDIRFARSDTGFSNAEIPETPCRRRQRPYGRPRWSH</sequence>
<accession>A0A0F7ZIN4</accession>
<feature type="region of interest" description="Disordered" evidence="2">
    <location>
        <begin position="261"/>
        <end position="287"/>
    </location>
</feature>
<keyword evidence="5" id="KW-1185">Reference proteome</keyword>
<dbReference type="Pfam" id="PF03221">
    <property type="entry name" value="HTH_Tnp_Tc5"/>
    <property type="match status" value="1"/>
</dbReference>
<gene>
    <name evidence="4" type="ORF">HIM_11882</name>
</gene>
<keyword evidence="1" id="KW-0238">DNA-binding</keyword>
<dbReference type="InterPro" id="IPR006600">
    <property type="entry name" value="HTH_CenpB_DNA-bd_dom"/>
</dbReference>
<organism evidence="4 5">
    <name type="scientific">Hirsutella minnesotensis 3608</name>
    <dbReference type="NCBI Taxonomy" id="1043627"/>
    <lineage>
        <taxon>Eukaryota</taxon>
        <taxon>Fungi</taxon>
        <taxon>Dikarya</taxon>
        <taxon>Ascomycota</taxon>
        <taxon>Pezizomycotina</taxon>
        <taxon>Sordariomycetes</taxon>
        <taxon>Hypocreomycetidae</taxon>
        <taxon>Hypocreales</taxon>
        <taxon>Ophiocordycipitaceae</taxon>
        <taxon>Hirsutella</taxon>
    </lineage>
</organism>
<evidence type="ECO:0000256" key="1">
    <source>
        <dbReference type="ARBA" id="ARBA00023125"/>
    </source>
</evidence>
<feature type="domain" description="HTH CENPB-type" evidence="3">
    <location>
        <begin position="65"/>
        <end position="136"/>
    </location>
</feature>
<evidence type="ECO:0000259" key="3">
    <source>
        <dbReference type="PROSITE" id="PS51253"/>
    </source>
</evidence>
<proteinExistence type="predicted"/>
<dbReference type="EMBL" id="KQ030825">
    <property type="protein sequence ID" value="KJZ68730.1"/>
    <property type="molecule type" value="Genomic_DNA"/>
</dbReference>
<dbReference type="OrthoDB" id="4733042at2759"/>